<keyword evidence="5" id="KW-0808">Transferase</keyword>
<sequence>MAKKRLDVLLFEKGLVPSRERAKTTIMEGLVYINGQKADKAGEQVAEDAQIEVRSNGKTFVSRGGKKIEKALGHFNIDPKGLTCMDIGASTGGFTDCLLQRGAVKVYSIDVGYGQLAWSLRQDERVKCMERTNIRNVTPDMLDRTPELAVIDVSFISLKLVLPVVHTLLTDEGRIACLIKPQFEAGKGKVGKKGVVREPEIHLEVLENFVNNAHEAGFNVHDITFSPIKGPEGNIEFLGYLGKTLDEGEYNLADVVKQAHEELDKKD</sequence>
<dbReference type="InterPro" id="IPR047048">
    <property type="entry name" value="TlyA"/>
</dbReference>
<evidence type="ECO:0000256" key="1">
    <source>
        <dbReference type="ARBA" id="ARBA00022884"/>
    </source>
</evidence>
<dbReference type="PANTHER" id="PTHR32319">
    <property type="entry name" value="BACTERIAL HEMOLYSIN-LIKE PROTEIN"/>
    <property type="match status" value="1"/>
</dbReference>
<dbReference type="SMART" id="SM00363">
    <property type="entry name" value="S4"/>
    <property type="match status" value="1"/>
</dbReference>
<evidence type="ECO:0000259" key="4">
    <source>
        <dbReference type="SMART" id="SM00363"/>
    </source>
</evidence>
<protein>
    <submittedName>
        <fullName evidence="5">TlyA family RNA methyltransferase</fullName>
    </submittedName>
</protein>
<dbReference type="InterPro" id="IPR002877">
    <property type="entry name" value="RNA_MeTrfase_FtsJ_dom"/>
</dbReference>
<dbReference type="PANTHER" id="PTHR32319:SF0">
    <property type="entry name" value="BACTERIAL HEMOLYSIN-LIKE PROTEIN"/>
    <property type="match status" value="1"/>
</dbReference>
<dbReference type="InterPro" id="IPR036986">
    <property type="entry name" value="S4_RNA-bd_sf"/>
</dbReference>
<evidence type="ECO:0000256" key="3">
    <source>
        <dbReference type="PROSITE-ProRule" id="PRU00182"/>
    </source>
</evidence>
<dbReference type="Pfam" id="PF01728">
    <property type="entry name" value="FtsJ"/>
    <property type="match status" value="1"/>
</dbReference>
<dbReference type="AlphaFoldDB" id="A0A9D1PJ04"/>
<proteinExistence type="inferred from homology"/>
<keyword evidence="5" id="KW-0489">Methyltransferase</keyword>
<comment type="similarity">
    <text evidence="2">Belongs to the TlyA family.</text>
</comment>
<evidence type="ECO:0000313" key="6">
    <source>
        <dbReference type="Proteomes" id="UP000886808"/>
    </source>
</evidence>
<dbReference type="InterPro" id="IPR002942">
    <property type="entry name" value="S4_RNA-bd"/>
</dbReference>
<keyword evidence="1 3" id="KW-0694">RNA-binding</keyword>
<dbReference type="Pfam" id="PF01479">
    <property type="entry name" value="S4"/>
    <property type="match status" value="1"/>
</dbReference>
<dbReference type="PIRSF" id="PIRSF005578">
    <property type="entry name" value="TlyA"/>
    <property type="match status" value="1"/>
</dbReference>
<dbReference type="CDD" id="cd00165">
    <property type="entry name" value="S4"/>
    <property type="match status" value="1"/>
</dbReference>
<dbReference type="GO" id="GO:0008168">
    <property type="term" value="F:methyltransferase activity"/>
    <property type="evidence" value="ECO:0007669"/>
    <property type="project" value="UniProtKB-KW"/>
</dbReference>
<accession>A0A9D1PJ04</accession>
<dbReference type="GO" id="GO:0003723">
    <property type="term" value="F:RNA binding"/>
    <property type="evidence" value="ECO:0007669"/>
    <property type="project" value="UniProtKB-KW"/>
</dbReference>
<dbReference type="NCBIfam" id="TIGR00478">
    <property type="entry name" value="tly"/>
    <property type="match status" value="1"/>
</dbReference>
<dbReference type="GO" id="GO:0032259">
    <property type="term" value="P:methylation"/>
    <property type="evidence" value="ECO:0007669"/>
    <property type="project" value="UniProtKB-KW"/>
</dbReference>
<dbReference type="Proteomes" id="UP000886808">
    <property type="component" value="Unassembled WGS sequence"/>
</dbReference>
<reference evidence="5" key="2">
    <citation type="submission" date="2021-04" db="EMBL/GenBank/DDBJ databases">
        <authorList>
            <person name="Gilroy R."/>
        </authorList>
    </citation>
    <scope>NUCLEOTIDE SEQUENCE</scope>
    <source>
        <strain evidence="5">CHK193-4272</strain>
    </source>
</reference>
<organism evidence="5 6">
    <name type="scientific">Candidatus Butyricicoccus avistercoris</name>
    <dbReference type="NCBI Taxonomy" id="2838518"/>
    <lineage>
        <taxon>Bacteria</taxon>
        <taxon>Bacillati</taxon>
        <taxon>Bacillota</taxon>
        <taxon>Clostridia</taxon>
        <taxon>Eubacteriales</taxon>
        <taxon>Butyricicoccaceae</taxon>
        <taxon>Butyricicoccus</taxon>
    </lineage>
</organism>
<gene>
    <name evidence="5" type="ORF">H9746_06180</name>
</gene>
<dbReference type="EMBL" id="DXIE01000035">
    <property type="protein sequence ID" value="HIV62409.1"/>
    <property type="molecule type" value="Genomic_DNA"/>
</dbReference>
<dbReference type="InterPro" id="IPR004538">
    <property type="entry name" value="Hemolysin_A/TlyA"/>
</dbReference>
<dbReference type="InterPro" id="IPR029063">
    <property type="entry name" value="SAM-dependent_MTases_sf"/>
</dbReference>
<comment type="caution">
    <text evidence="5">The sequence shown here is derived from an EMBL/GenBank/DDBJ whole genome shotgun (WGS) entry which is preliminary data.</text>
</comment>
<dbReference type="PROSITE" id="PS50889">
    <property type="entry name" value="S4"/>
    <property type="match status" value="1"/>
</dbReference>
<dbReference type="SUPFAM" id="SSF53335">
    <property type="entry name" value="S-adenosyl-L-methionine-dependent methyltransferases"/>
    <property type="match status" value="1"/>
</dbReference>
<name>A0A9D1PJ04_9FIRM</name>
<dbReference type="Gene3D" id="3.40.50.150">
    <property type="entry name" value="Vaccinia Virus protein VP39"/>
    <property type="match status" value="1"/>
</dbReference>
<evidence type="ECO:0000313" key="5">
    <source>
        <dbReference type="EMBL" id="HIV62409.1"/>
    </source>
</evidence>
<reference evidence="5" key="1">
    <citation type="journal article" date="2021" name="PeerJ">
        <title>Extensive microbial diversity within the chicken gut microbiome revealed by metagenomics and culture.</title>
        <authorList>
            <person name="Gilroy R."/>
            <person name="Ravi A."/>
            <person name="Getino M."/>
            <person name="Pursley I."/>
            <person name="Horton D.L."/>
            <person name="Alikhan N.F."/>
            <person name="Baker D."/>
            <person name="Gharbi K."/>
            <person name="Hall N."/>
            <person name="Watson M."/>
            <person name="Adriaenssens E.M."/>
            <person name="Foster-Nyarko E."/>
            <person name="Jarju S."/>
            <person name="Secka A."/>
            <person name="Antonio M."/>
            <person name="Oren A."/>
            <person name="Chaudhuri R.R."/>
            <person name="La Ragione R."/>
            <person name="Hildebrand F."/>
            <person name="Pallen M.J."/>
        </authorList>
    </citation>
    <scope>NUCLEOTIDE SEQUENCE</scope>
    <source>
        <strain evidence="5">CHK193-4272</strain>
    </source>
</reference>
<evidence type="ECO:0000256" key="2">
    <source>
        <dbReference type="ARBA" id="ARBA00029460"/>
    </source>
</evidence>
<dbReference type="Gene3D" id="3.10.290.10">
    <property type="entry name" value="RNA-binding S4 domain"/>
    <property type="match status" value="1"/>
</dbReference>
<feature type="domain" description="RNA-binding S4" evidence="4">
    <location>
        <begin position="4"/>
        <end position="69"/>
    </location>
</feature>